<evidence type="ECO:0000313" key="5">
    <source>
        <dbReference type="EMBL" id="MBW93607.1"/>
    </source>
</evidence>
<evidence type="ECO:0000259" key="4">
    <source>
        <dbReference type="SMART" id="SM00043"/>
    </source>
</evidence>
<feature type="domain" description="Cystatin" evidence="4">
    <location>
        <begin position="32"/>
        <end position="121"/>
    </location>
</feature>
<keyword evidence="2" id="KW-0789">Thiol protease inhibitor</keyword>
<dbReference type="CDD" id="cd00042">
    <property type="entry name" value="CY"/>
    <property type="match status" value="1"/>
</dbReference>
<dbReference type="PANTHER" id="PTHR47364">
    <property type="entry name" value="CYSTEINE PROTEINASE INHIBITOR 5"/>
    <property type="match status" value="1"/>
</dbReference>
<dbReference type="SUPFAM" id="SSF54403">
    <property type="entry name" value="Cystatin/monellin"/>
    <property type="match status" value="1"/>
</dbReference>
<dbReference type="SMART" id="SM00043">
    <property type="entry name" value="CY"/>
    <property type="match status" value="1"/>
</dbReference>
<proteinExistence type="predicted"/>
<dbReference type="PANTHER" id="PTHR47364:SF2">
    <property type="entry name" value="CYSTEINE PROTEINASE INHIBITOR 5"/>
    <property type="match status" value="1"/>
</dbReference>
<feature type="chain" id="PRO_5018723429" evidence="3">
    <location>
        <begin position="26"/>
        <end position="123"/>
    </location>
</feature>
<dbReference type="InterPro" id="IPR046350">
    <property type="entry name" value="Cystatin_sf"/>
</dbReference>
<keyword evidence="1" id="KW-0646">Protease inhibitor</keyword>
<evidence type="ECO:0000256" key="1">
    <source>
        <dbReference type="ARBA" id="ARBA00022690"/>
    </source>
</evidence>
<dbReference type="Pfam" id="PF16845">
    <property type="entry name" value="SQAPI"/>
    <property type="match status" value="1"/>
</dbReference>
<reference evidence="5" key="1">
    <citation type="submission" date="2018-02" db="EMBL/GenBank/DDBJ databases">
        <title>Rhizophora mucronata_Transcriptome.</title>
        <authorList>
            <person name="Meera S.P."/>
            <person name="Sreeshan A."/>
            <person name="Augustine A."/>
        </authorList>
    </citation>
    <scope>NUCLEOTIDE SEQUENCE</scope>
    <source>
        <tissue evidence="5">Leaf</tissue>
    </source>
</reference>
<evidence type="ECO:0000256" key="3">
    <source>
        <dbReference type="SAM" id="SignalP"/>
    </source>
</evidence>
<dbReference type="Gene3D" id="3.10.450.10">
    <property type="match status" value="1"/>
</dbReference>
<dbReference type="InterPro" id="IPR000010">
    <property type="entry name" value="Cystatin_dom"/>
</dbReference>
<accession>A0A2P2JJF2</accession>
<organism evidence="5">
    <name type="scientific">Rhizophora mucronata</name>
    <name type="common">Asiatic mangrove</name>
    <dbReference type="NCBI Taxonomy" id="61149"/>
    <lineage>
        <taxon>Eukaryota</taxon>
        <taxon>Viridiplantae</taxon>
        <taxon>Streptophyta</taxon>
        <taxon>Embryophyta</taxon>
        <taxon>Tracheophyta</taxon>
        <taxon>Spermatophyta</taxon>
        <taxon>Magnoliopsida</taxon>
        <taxon>eudicotyledons</taxon>
        <taxon>Gunneridae</taxon>
        <taxon>Pentapetalae</taxon>
        <taxon>rosids</taxon>
        <taxon>fabids</taxon>
        <taxon>Malpighiales</taxon>
        <taxon>Rhizophoraceae</taxon>
        <taxon>Rhizophora</taxon>
    </lineage>
</organism>
<dbReference type="EMBL" id="GGEC01013124">
    <property type="protein sequence ID" value="MBW93607.1"/>
    <property type="molecule type" value="Transcribed_RNA"/>
</dbReference>
<protein>
    <submittedName>
        <fullName evidence="5">Cysteine proteinase inhibitor</fullName>
    </submittedName>
</protein>
<feature type="signal peptide" evidence="3">
    <location>
        <begin position="1"/>
        <end position="25"/>
    </location>
</feature>
<sequence length="123" mass="13859">MNRYIMKRNCLLRCLVFIAAVAVSAVDLTEAALVGGWKPIRDLNDPHVQDIGSYAVGAYNKRSNADLKFQRAVKGETQVVSGMNYRLVLAVKDGGADKQYQAVVWEKAWEHFRNLTSFKPWKA</sequence>
<dbReference type="GO" id="GO:0004869">
    <property type="term" value="F:cysteine-type endopeptidase inhibitor activity"/>
    <property type="evidence" value="ECO:0007669"/>
    <property type="project" value="UniProtKB-KW"/>
</dbReference>
<evidence type="ECO:0000256" key="2">
    <source>
        <dbReference type="ARBA" id="ARBA00022704"/>
    </source>
</evidence>
<keyword evidence="3" id="KW-0732">Signal</keyword>
<name>A0A2P2JJF2_RHIMU</name>
<dbReference type="AlphaFoldDB" id="A0A2P2JJF2"/>